<reference evidence="6" key="2">
    <citation type="submission" date="2014-03" db="EMBL/GenBank/DDBJ databases">
        <authorList>
            <person name="Genoscope - CEA"/>
        </authorList>
    </citation>
    <scope>NUCLEOTIDE SEQUENCE</scope>
</reference>
<sequence>MSTWPCSGLGIDVNTAFASNSLLYKCCPLLVQSVTSDSVSLRWGSPEGLPGPHKYRVTWGCDGEESSQKVKDIHHLEINGLQPGKMYQFHVATEGENDSYSGWVSASVATVVPAPRDLKINPLEATSFTLSWTKALGLDQIPQRFLVSYSSPETEPQAANTKECTKTLSGLQLGTEYTVSVSTVLTSGESSEPVRTTICTVLPPPDKLNVDSVNTTSATLSWHQPSGMDQAQLHYLISYDCRGKEICIKTDSSTITFPDLQPATEYSVTVSTVLENGNKSQPVSTTFTTNIPPPGYITVHSTTESSISLSWRPPDGMDEHPYKFKVMWLSGVDSDHFRVENPGPINITNLMPGTEYKIRVATNLDNGQLSPFISTQTFTEPSSPRNLWVEEVKRKSITLCWDIPADMEEVSYSFITTYSCNGDEKEKETKNNRIVLSDLEPDTKYTFSVTTVTKHGSRSTRKTLDEWTRSSLQGLIDKLGLKKKLTTEIVREIGEDSDKPVTSLVLQQQCFLRRLLMMNMKARSLKCDTDRGSSIPEVNPLDLITALFICSDGFLQQEMALKMSMCQFAVPLLLPNCDTEQSTLMLWAMRDIVKPFRPCSSDDQSEFVEKSIVQTHLPMVSFVRLGNSTLSKSQLLNEVISNSQQNYNTFVHNDLTAGNIRRMISDGLVEISWYLPCGKKNIDVFTEPLAVANLRGDVCSFQTQFSFLCQTSAAVFVFCDDLGSGCSILNLQNMKARLFIVCTAEAQIDDIEFEKHSIIRKDKQTNNAQLVKKLRSAVTEVMKENPHKFKVQEMPGVAHNLNILVDEDGVCLSAKERADSITKNIDCIPSYKESQLPLQGDVWKRLTTLEKEECKLNRVGEMNRSELKQKKEELRKEQLSHGMKVGISDFIDGLKSSREELPYFLKWMKLNLDTLSRTRLFDLRMNYKDMCQHSPENKEVIANLDKKISDSSLGTEHFLREVGQLYESSMSSDETSAMQHQVQGLPRICAQLILDGFPLELIDGDASNILIKWITDVFKELNNLTKSDCKIRVVTVLGVQSSGKSTLLNTMFGVQFAVSSGRCTRGAFMQLIKVKDELKNELQCDFIMVIDAEGLKSLQSTQLTDNYQHDNELATLLVGLSDISIVNIAMDNITDMKDTLQIVAHAFLRMKESGKKPSCQLVHQNVADISAHGKNLRDRNRLLNQLNEMTIVASRMENTGDDIKFTDIIECNLEDTCYIPGLWHGSPPMAPVNEGYSEEVANLKRKLINAFKKAKGSGQTIPKFVDELRGLWMSVKYENFIFSFRNSIVAEAYNNLCVEFNRWDRSFQKHIYKWLTEAETRVANYGMMGYSEESGLDEVLSSLKIEASNELQREGKLFLDSVTTYYKSEEGNVYMVEKYREEFKKGAESRCKETESVVRKKLEVAVDLRKCTFRVDEIQRSNRDTLDKQVSDLVKKFSGGENPMNDQQLENTFEEMWKQTTGKLSFNVLEHQNVAKDIYKNLKINLERESSKVQEMLDQASPLENFGLQEFQVKSEHKAFGRLAKNKKTKDSQKISKDKTQAMSIDIINRSKRFVSNKVKERTDYHHTYMTELLELIEENLSRDNDLHFSPEFAASLKIHICGHAAREFQQMHEAFNRDKDPRQRLDKLKPQFLADFKDLFNKRDQCKRKAEEFTNLCLKPAIRDFITKSLSPDIYDEMLSNSDVDFRTMRSFQFSILKNLLSEDFRTFFKYTDYYESFAFEFIIKNIVGHLSNGSKIITKMEVKHLNSISGKIKEAVEESLKTSIEKADGNGDLNFNKFLQDLLFKLSTLLIIPTDTTGMTLDNSKTKDFSVMLISSVEEMKNRLSDEFHKDQDVQNKLASIPDSPQDLLYNKMFGCGKQCPFCKTPCDAQGNGHSMHSANIHRPDGLGGYRWKKSNKLSIDKCSSLVDSKKNFSNAETKGKFSSYKDYPLFFKDWRIDPDNSHVTDYWKFLFVKHNKEYAENHPSTLPADIPDDWRSITNQHSILLTQDGQVFTWGQNTSGQLGLGWGEPRDMSMSPKPLKSLSGIPLVQITAGGDHSFALSLSGAVFGWGKNTAGQLGLGDTTNRCAPAPVDCLNLKKTVLISCGGEHTAVLTKGGVVFTFGSGRYGQLGHNSLRDELQPRVVGHLCGLKVTQIACGRHHTLAFVGPSNKIYSFGRGEQGQLGNGVKIDQSVPLPVQLPDQIDDQKIEHIFAGGNHSFALCSLGQGNHKNVFFCIVFKWELS</sequence>
<feature type="domain" description="VLIG-type G" evidence="5">
    <location>
        <begin position="1028"/>
        <end position="1272"/>
    </location>
</feature>
<dbReference type="PANTHER" id="PTHR14819">
    <property type="entry name" value="GTP-BINDING"/>
    <property type="match status" value="1"/>
</dbReference>
<evidence type="ECO:0000256" key="2">
    <source>
        <dbReference type="ARBA" id="ARBA00022737"/>
    </source>
</evidence>
<dbReference type="InterPro" id="IPR009091">
    <property type="entry name" value="RCC1/BLIP-II"/>
</dbReference>
<keyword evidence="2" id="KW-0677">Repeat</keyword>
<feature type="domain" description="Fibronectin type-III" evidence="4">
    <location>
        <begin position="25"/>
        <end position="113"/>
    </location>
</feature>
<dbReference type="InterPro" id="IPR013783">
    <property type="entry name" value="Ig-like_fold"/>
</dbReference>
<proteinExistence type="inferred from homology"/>
<dbReference type="InterPro" id="IPR036116">
    <property type="entry name" value="FN3_sf"/>
</dbReference>
<evidence type="ECO:0000313" key="6">
    <source>
        <dbReference type="EMBL" id="CDQ82915.1"/>
    </source>
</evidence>
<evidence type="ECO:0000256" key="3">
    <source>
        <dbReference type="PROSITE-ProRule" id="PRU00235"/>
    </source>
</evidence>
<dbReference type="InterPro" id="IPR057365">
    <property type="entry name" value="URGCP"/>
</dbReference>
<dbReference type="Pfam" id="PF00041">
    <property type="entry name" value="fn3"/>
    <property type="match status" value="5"/>
</dbReference>
<dbReference type="Proteomes" id="UP000193380">
    <property type="component" value="Unassembled WGS sequence"/>
</dbReference>
<dbReference type="PRINTS" id="PR00633">
    <property type="entry name" value="RCCNDNSATION"/>
</dbReference>
<dbReference type="PaxDb" id="8022-A0A060Y146"/>
<dbReference type="InterPro" id="IPR027417">
    <property type="entry name" value="P-loop_NTPase"/>
</dbReference>
<evidence type="ECO:0000259" key="5">
    <source>
        <dbReference type="PROSITE" id="PS51717"/>
    </source>
</evidence>
<dbReference type="EMBL" id="FR906072">
    <property type="protein sequence ID" value="CDQ82915.1"/>
    <property type="molecule type" value="Genomic_DNA"/>
</dbReference>
<protein>
    <recommendedName>
        <fullName evidence="8">Interferon-induced very large GTPase 1-like</fullName>
    </recommendedName>
</protein>
<dbReference type="InterPro" id="IPR058923">
    <property type="entry name" value="RCC1-like_dom"/>
</dbReference>
<dbReference type="InterPro" id="IPR058641">
    <property type="entry name" value="GVIN1_dom"/>
</dbReference>
<dbReference type="InterPro" id="IPR052986">
    <property type="entry name" value="VLIG_GTPase"/>
</dbReference>
<dbReference type="Gene3D" id="2.130.10.30">
    <property type="entry name" value="Regulator of chromosome condensation 1/beta-lactamase-inhibitor protein II"/>
    <property type="match status" value="1"/>
</dbReference>
<dbReference type="CDD" id="cd00063">
    <property type="entry name" value="FN3"/>
    <property type="match status" value="5"/>
</dbReference>
<feature type="repeat" description="RCC1" evidence="3">
    <location>
        <begin position="2099"/>
        <end position="2150"/>
    </location>
</feature>
<dbReference type="Gene3D" id="2.60.40.10">
    <property type="entry name" value="Immunoglobulins"/>
    <property type="match status" value="5"/>
</dbReference>
<dbReference type="SUPFAM" id="SSF50985">
    <property type="entry name" value="RCC1/BLIP-II"/>
    <property type="match status" value="1"/>
</dbReference>
<dbReference type="InterPro" id="IPR003961">
    <property type="entry name" value="FN3_dom"/>
</dbReference>
<dbReference type="Pfam" id="PF25496">
    <property type="entry name" value="URGCP"/>
    <property type="match status" value="1"/>
</dbReference>
<dbReference type="PROSITE" id="PS50853">
    <property type="entry name" value="FN3"/>
    <property type="match status" value="5"/>
</dbReference>
<feature type="domain" description="Fibronectin type-III" evidence="4">
    <location>
        <begin position="383"/>
        <end position="471"/>
    </location>
</feature>
<feature type="domain" description="Fibronectin type-III" evidence="4">
    <location>
        <begin position="114"/>
        <end position="203"/>
    </location>
</feature>
<dbReference type="Pfam" id="PF25974">
    <property type="entry name" value="URGCP_9th"/>
    <property type="match status" value="1"/>
</dbReference>
<name>A0A060Y146_ONCMY</name>
<evidence type="ECO:0000259" key="4">
    <source>
        <dbReference type="PROSITE" id="PS50853"/>
    </source>
</evidence>
<dbReference type="Pfam" id="PF25683">
    <property type="entry name" value="URGCP_GTPase"/>
    <property type="match status" value="1"/>
</dbReference>
<evidence type="ECO:0008006" key="8">
    <source>
        <dbReference type="Google" id="ProtNLM"/>
    </source>
</evidence>
<feature type="repeat" description="RCC1" evidence="3">
    <location>
        <begin position="2152"/>
        <end position="2206"/>
    </location>
</feature>
<organism evidence="6 7">
    <name type="scientific">Oncorhynchus mykiss</name>
    <name type="common">Rainbow trout</name>
    <name type="synonym">Salmo gairdneri</name>
    <dbReference type="NCBI Taxonomy" id="8022"/>
    <lineage>
        <taxon>Eukaryota</taxon>
        <taxon>Metazoa</taxon>
        <taxon>Chordata</taxon>
        <taxon>Craniata</taxon>
        <taxon>Vertebrata</taxon>
        <taxon>Euteleostomi</taxon>
        <taxon>Actinopterygii</taxon>
        <taxon>Neopterygii</taxon>
        <taxon>Teleostei</taxon>
        <taxon>Protacanthopterygii</taxon>
        <taxon>Salmoniformes</taxon>
        <taxon>Salmonidae</taxon>
        <taxon>Salmoninae</taxon>
        <taxon>Oncorhynchus</taxon>
    </lineage>
</organism>
<dbReference type="InterPro" id="IPR030383">
    <property type="entry name" value="G_VLIG_dom"/>
</dbReference>
<dbReference type="SUPFAM" id="SSF52540">
    <property type="entry name" value="P-loop containing nucleoside triphosphate hydrolases"/>
    <property type="match status" value="1"/>
</dbReference>
<dbReference type="PROSITE" id="PS50012">
    <property type="entry name" value="RCC1_3"/>
    <property type="match status" value="4"/>
</dbReference>
<accession>A0A060Y146</accession>
<dbReference type="InterPro" id="IPR000408">
    <property type="entry name" value="Reg_chr_condens"/>
</dbReference>
<gene>
    <name evidence="6" type="ORF">GSONMT00041952001</name>
</gene>
<evidence type="ECO:0000313" key="7">
    <source>
        <dbReference type="Proteomes" id="UP000193380"/>
    </source>
</evidence>
<comment type="similarity">
    <text evidence="1">Belongs to the TRAFAC class dynamin-like GTPase superfamily. Very large inducible GTPase (VLIG) family.</text>
</comment>
<dbReference type="SMART" id="SM00060">
    <property type="entry name" value="FN3"/>
    <property type="match status" value="5"/>
</dbReference>
<dbReference type="PANTHER" id="PTHR14819:SF9">
    <property type="entry name" value="UP-REGULATOR OF CELL PROLIFERATION-LIKE"/>
    <property type="match status" value="1"/>
</dbReference>
<feature type="domain" description="Fibronectin type-III" evidence="4">
    <location>
        <begin position="204"/>
        <end position="294"/>
    </location>
</feature>
<reference evidence="6" key="1">
    <citation type="journal article" date="2014" name="Nat. Commun.">
        <title>The rainbow trout genome provides novel insights into evolution after whole-genome duplication in vertebrates.</title>
        <authorList>
            <person name="Berthelot C."/>
            <person name="Brunet F."/>
            <person name="Chalopin D."/>
            <person name="Juanchich A."/>
            <person name="Bernard M."/>
            <person name="Noel B."/>
            <person name="Bento P."/>
            <person name="Da Silva C."/>
            <person name="Labadie K."/>
            <person name="Alberti A."/>
            <person name="Aury J.M."/>
            <person name="Louis A."/>
            <person name="Dehais P."/>
            <person name="Bardou P."/>
            <person name="Montfort J."/>
            <person name="Klopp C."/>
            <person name="Cabau C."/>
            <person name="Gaspin C."/>
            <person name="Thorgaard G.H."/>
            <person name="Boussaha M."/>
            <person name="Quillet E."/>
            <person name="Guyomard R."/>
            <person name="Galiana D."/>
            <person name="Bobe J."/>
            <person name="Volff J.N."/>
            <person name="Genet C."/>
            <person name="Wincker P."/>
            <person name="Jaillon O."/>
            <person name="Roest Crollius H."/>
            <person name="Guiguen Y."/>
        </authorList>
    </citation>
    <scope>NUCLEOTIDE SEQUENCE [LARGE SCALE GENOMIC DNA]</scope>
</reference>
<feature type="repeat" description="RCC1" evidence="3">
    <location>
        <begin position="1992"/>
        <end position="2046"/>
    </location>
</feature>
<dbReference type="Gene3D" id="3.40.50.300">
    <property type="entry name" value="P-loop containing nucleotide triphosphate hydrolases"/>
    <property type="match status" value="1"/>
</dbReference>
<feature type="domain" description="Fibronectin type-III" evidence="4">
    <location>
        <begin position="295"/>
        <end position="382"/>
    </location>
</feature>
<dbReference type="SUPFAM" id="SSF49265">
    <property type="entry name" value="Fibronectin type III"/>
    <property type="match status" value="3"/>
</dbReference>
<feature type="repeat" description="RCC1" evidence="3">
    <location>
        <begin position="2047"/>
        <end position="2098"/>
    </location>
</feature>
<dbReference type="PROSITE" id="PS00626">
    <property type="entry name" value="RCC1_2"/>
    <property type="match status" value="2"/>
</dbReference>
<evidence type="ECO:0000256" key="1">
    <source>
        <dbReference type="ARBA" id="ARBA00006828"/>
    </source>
</evidence>
<dbReference type="PROSITE" id="PS51717">
    <property type="entry name" value="G_VLIG"/>
    <property type="match status" value="1"/>
</dbReference>
<dbReference type="Pfam" id="PF25390">
    <property type="entry name" value="WD40_RLD"/>
    <property type="match status" value="1"/>
</dbReference>
<dbReference type="GO" id="GO:0005525">
    <property type="term" value="F:GTP binding"/>
    <property type="evidence" value="ECO:0007669"/>
    <property type="project" value="InterPro"/>
</dbReference>